<proteinExistence type="predicted"/>
<dbReference type="EMBL" id="JBFARM010000004">
    <property type="protein sequence ID" value="MEV4287113.1"/>
    <property type="molecule type" value="Genomic_DNA"/>
</dbReference>
<sequence length="128" mass="13716">MGETQPPKNWPGLEAERDGVTYDAKKIASIAEALREAMKPIGGGTYGEYPGSIQDLSFNGSLKAESDHLRSISRWQAGESLATTLEQAHREFLNVYEEVLKNMSVAISLVDAGAGNYKITNAANEGGG</sequence>
<evidence type="ECO:0008006" key="3">
    <source>
        <dbReference type="Google" id="ProtNLM"/>
    </source>
</evidence>
<organism evidence="1 2">
    <name type="scientific">Nonomuraea bangladeshensis</name>
    <dbReference type="NCBI Taxonomy" id="404385"/>
    <lineage>
        <taxon>Bacteria</taxon>
        <taxon>Bacillati</taxon>
        <taxon>Actinomycetota</taxon>
        <taxon>Actinomycetes</taxon>
        <taxon>Streptosporangiales</taxon>
        <taxon>Streptosporangiaceae</taxon>
        <taxon>Nonomuraea</taxon>
    </lineage>
</organism>
<dbReference type="Proteomes" id="UP001552427">
    <property type="component" value="Unassembled WGS sequence"/>
</dbReference>
<accession>A0ABV3H3L8</accession>
<comment type="caution">
    <text evidence="1">The sequence shown here is derived from an EMBL/GenBank/DDBJ whole genome shotgun (WGS) entry which is preliminary data.</text>
</comment>
<dbReference type="RefSeq" id="WP_364450098.1">
    <property type="nucleotide sequence ID" value="NZ_JBFARM010000004.1"/>
</dbReference>
<gene>
    <name evidence="1" type="ORF">AB0K40_16535</name>
</gene>
<name>A0ABV3H3L8_9ACTN</name>
<reference evidence="1 2" key="1">
    <citation type="submission" date="2024-06" db="EMBL/GenBank/DDBJ databases">
        <title>The Natural Products Discovery Center: Release of the First 8490 Sequenced Strains for Exploring Actinobacteria Biosynthetic Diversity.</title>
        <authorList>
            <person name="Kalkreuter E."/>
            <person name="Kautsar S.A."/>
            <person name="Yang D."/>
            <person name="Bader C.D."/>
            <person name="Teijaro C.N."/>
            <person name="Fluegel L."/>
            <person name="Davis C.M."/>
            <person name="Simpson J.R."/>
            <person name="Lauterbach L."/>
            <person name="Steele A.D."/>
            <person name="Gui C."/>
            <person name="Meng S."/>
            <person name="Li G."/>
            <person name="Viehrig K."/>
            <person name="Ye F."/>
            <person name="Su P."/>
            <person name="Kiefer A.F."/>
            <person name="Nichols A."/>
            <person name="Cepeda A.J."/>
            <person name="Yan W."/>
            <person name="Fan B."/>
            <person name="Jiang Y."/>
            <person name="Adhikari A."/>
            <person name="Zheng C.-J."/>
            <person name="Schuster L."/>
            <person name="Cowan T.M."/>
            <person name="Smanski M.J."/>
            <person name="Chevrette M.G."/>
            <person name="De Carvalho L.P.S."/>
            <person name="Shen B."/>
        </authorList>
    </citation>
    <scope>NUCLEOTIDE SEQUENCE [LARGE SCALE GENOMIC DNA]</scope>
    <source>
        <strain evidence="1 2">NPDC049574</strain>
    </source>
</reference>
<protein>
    <recommendedName>
        <fullName evidence="3">PE domain-containing protein</fullName>
    </recommendedName>
</protein>
<evidence type="ECO:0000313" key="2">
    <source>
        <dbReference type="Proteomes" id="UP001552427"/>
    </source>
</evidence>
<evidence type="ECO:0000313" key="1">
    <source>
        <dbReference type="EMBL" id="MEV4287113.1"/>
    </source>
</evidence>
<keyword evidence="2" id="KW-1185">Reference proteome</keyword>